<proteinExistence type="predicted"/>
<organism evidence="2 3">
    <name type="scientific">Streptomyces luteolus</name>
    <dbReference type="NCBI Taxonomy" id="3043615"/>
    <lineage>
        <taxon>Bacteria</taxon>
        <taxon>Bacillati</taxon>
        <taxon>Actinomycetota</taxon>
        <taxon>Actinomycetes</taxon>
        <taxon>Kitasatosporales</taxon>
        <taxon>Streptomycetaceae</taxon>
        <taxon>Streptomyces</taxon>
    </lineage>
</organism>
<feature type="compositionally biased region" description="Low complexity" evidence="1">
    <location>
        <begin position="7"/>
        <end position="25"/>
    </location>
</feature>
<keyword evidence="3" id="KW-1185">Reference proteome</keyword>
<dbReference type="Proteomes" id="UP001237105">
    <property type="component" value="Unassembled WGS sequence"/>
</dbReference>
<gene>
    <name evidence="2" type="ORF">QIT00_03755</name>
</gene>
<protein>
    <submittedName>
        <fullName evidence="2">Uncharacterized protein</fullName>
    </submittedName>
</protein>
<feature type="region of interest" description="Disordered" evidence="1">
    <location>
        <begin position="1"/>
        <end position="26"/>
    </location>
</feature>
<reference evidence="2 3" key="1">
    <citation type="submission" date="2023-05" db="EMBL/GenBank/DDBJ databases">
        <title>Draft genome sequence of Streptomyces sp. B-S-A12 isolated from a cave soil in Thailand.</title>
        <authorList>
            <person name="Chamroensaksri N."/>
            <person name="Muangham S."/>
        </authorList>
    </citation>
    <scope>NUCLEOTIDE SEQUENCE [LARGE SCALE GENOMIC DNA]</scope>
    <source>
        <strain evidence="2 3">B-S-A12</strain>
    </source>
</reference>
<sequence length="184" mass="20088">MTADIPTGSGVVRSGDGSGADDATAPPALLTRDAFRRLHPIVEPRTLSPLPERVWTDTEWERISRGCHARSMDQRWNAFAEGNVLFLHRSWTGRGIYEATFAPAPDGGRRIVGAVVEGDRTHYKPLSDAYDRLMLELVVSAVILGEPADELRAQLRESTLAKTPGRDGDHTAGAQEHSALGQQH</sequence>
<feature type="region of interest" description="Disordered" evidence="1">
    <location>
        <begin position="161"/>
        <end position="184"/>
    </location>
</feature>
<evidence type="ECO:0000313" key="3">
    <source>
        <dbReference type="Proteomes" id="UP001237105"/>
    </source>
</evidence>
<comment type="caution">
    <text evidence="2">The sequence shown here is derived from an EMBL/GenBank/DDBJ whole genome shotgun (WGS) entry which is preliminary data.</text>
</comment>
<name>A0ABT6SQ17_9ACTN</name>
<evidence type="ECO:0000256" key="1">
    <source>
        <dbReference type="SAM" id="MobiDB-lite"/>
    </source>
</evidence>
<accession>A0ABT6SQ17</accession>
<dbReference type="EMBL" id="JASCIS010000003">
    <property type="protein sequence ID" value="MDI3417686.1"/>
    <property type="molecule type" value="Genomic_DNA"/>
</dbReference>
<dbReference type="RefSeq" id="WP_282533605.1">
    <property type="nucleotide sequence ID" value="NZ_JASCIS010000003.1"/>
</dbReference>
<evidence type="ECO:0000313" key="2">
    <source>
        <dbReference type="EMBL" id="MDI3417686.1"/>
    </source>
</evidence>